<feature type="transmembrane region" description="Helical" evidence="5">
    <location>
        <begin position="166"/>
        <end position="183"/>
    </location>
</feature>
<evidence type="ECO:0000256" key="1">
    <source>
        <dbReference type="ARBA" id="ARBA00004141"/>
    </source>
</evidence>
<evidence type="ECO:0000313" key="8">
    <source>
        <dbReference type="Proteomes" id="UP000560658"/>
    </source>
</evidence>
<dbReference type="InterPro" id="IPR006977">
    <property type="entry name" value="Yip1_dom"/>
</dbReference>
<keyword evidence="4 5" id="KW-0472">Membrane</keyword>
<comment type="subcellular location">
    <subcellularLocation>
        <location evidence="1">Membrane</location>
        <topology evidence="1">Multi-pass membrane protein</topology>
    </subcellularLocation>
</comment>
<keyword evidence="2 5" id="KW-0812">Transmembrane</keyword>
<evidence type="ECO:0000313" key="7">
    <source>
        <dbReference type="EMBL" id="MBB4042968.1"/>
    </source>
</evidence>
<dbReference type="EMBL" id="JACIER010000002">
    <property type="protein sequence ID" value="MBB4042968.1"/>
    <property type="molecule type" value="Genomic_DNA"/>
</dbReference>
<comment type="caution">
    <text evidence="7">The sequence shown here is derived from an EMBL/GenBank/DDBJ whole genome shotgun (WGS) entry which is preliminary data.</text>
</comment>
<evidence type="ECO:0000256" key="4">
    <source>
        <dbReference type="ARBA" id="ARBA00023136"/>
    </source>
</evidence>
<gene>
    <name evidence="7" type="ORF">GGR06_000733</name>
</gene>
<protein>
    <recommendedName>
        <fullName evidence="6">Yip1 domain-containing protein</fullName>
    </recommendedName>
</protein>
<evidence type="ECO:0000256" key="2">
    <source>
        <dbReference type="ARBA" id="ARBA00022692"/>
    </source>
</evidence>
<evidence type="ECO:0000256" key="5">
    <source>
        <dbReference type="SAM" id="Phobius"/>
    </source>
</evidence>
<reference evidence="7" key="1">
    <citation type="submission" date="2020-08" db="EMBL/GenBank/DDBJ databases">
        <title>Genomic Encyclopedia of Type Strains, Phase IV (KMG-IV): sequencing the most valuable type-strain genomes for metagenomic binning, comparative biology and taxonomic classification.</title>
        <authorList>
            <person name="Goeker M."/>
        </authorList>
    </citation>
    <scope>NUCLEOTIDE SEQUENCE [LARGE SCALE GENOMIC DNA]</scope>
    <source>
        <strain evidence="7">DSM 105720</strain>
    </source>
</reference>
<feature type="transmembrane region" description="Helical" evidence="5">
    <location>
        <begin position="33"/>
        <end position="55"/>
    </location>
</feature>
<accession>A0A840CXZ1</accession>
<dbReference type="AlphaFoldDB" id="A0A840CXZ1"/>
<keyword evidence="3 5" id="KW-1133">Transmembrane helix</keyword>
<dbReference type="Proteomes" id="UP000560658">
    <property type="component" value="Unassembled WGS sequence"/>
</dbReference>
<proteinExistence type="predicted"/>
<feature type="transmembrane region" description="Helical" evidence="5">
    <location>
        <begin position="134"/>
        <end position="154"/>
    </location>
</feature>
<evidence type="ECO:0000259" key="6">
    <source>
        <dbReference type="Pfam" id="PF04893"/>
    </source>
</evidence>
<dbReference type="Pfam" id="PF04893">
    <property type="entry name" value="Yip1"/>
    <property type="match status" value="1"/>
</dbReference>
<dbReference type="GO" id="GO:0016020">
    <property type="term" value="C:membrane"/>
    <property type="evidence" value="ECO:0007669"/>
    <property type="project" value="UniProtKB-SubCell"/>
</dbReference>
<feature type="domain" description="Yip1" evidence="6">
    <location>
        <begin position="12"/>
        <end position="176"/>
    </location>
</feature>
<organism evidence="7 8">
    <name type="scientific">Bacteroides reticulotermitis</name>
    <dbReference type="NCBI Taxonomy" id="1133319"/>
    <lineage>
        <taxon>Bacteria</taxon>
        <taxon>Pseudomonadati</taxon>
        <taxon>Bacteroidota</taxon>
        <taxon>Bacteroidia</taxon>
        <taxon>Bacteroidales</taxon>
        <taxon>Bacteroidaceae</taxon>
        <taxon>Bacteroides</taxon>
    </lineage>
</organism>
<feature type="transmembrane region" description="Helical" evidence="5">
    <location>
        <begin position="110"/>
        <end position="128"/>
    </location>
</feature>
<name>A0A840CXZ1_9BACE</name>
<feature type="transmembrane region" description="Helical" evidence="5">
    <location>
        <begin position="67"/>
        <end position="90"/>
    </location>
</feature>
<evidence type="ECO:0000256" key="3">
    <source>
        <dbReference type="ARBA" id="ARBA00022989"/>
    </source>
</evidence>
<keyword evidence="8" id="KW-1185">Reference proteome</keyword>
<sequence>MNYKELFKTAMKLISSPAKAWEEISIEEDRQKVYIAFVYPMIGLCALSVFIGSLLTNGWGGPQSFQIAMTACCAVAVALFGGYFLAAYAINEMRVKMFGLVSNKALVQRFAGYALVVPFLLQIITGLLPDFRIIAWLLQFYIVYVIWEGAPILMKTEEKIRLKFTLISSALLIFCPAIIQFIFNKLTTILN</sequence>